<name>A0A3M4LP71_PSECI</name>
<protein>
    <submittedName>
        <fullName evidence="1">Putative Fe-S oxidoreductase</fullName>
    </submittedName>
</protein>
<dbReference type="OrthoDB" id="7500397at2"/>
<reference evidence="1 2" key="1">
    <citation type="submission" date="2018-08" db="EMBL/GenBank/DDBJ databases">
        <title>Recombination of ecologically and evolutionarily significant loci maintains genetic cohesion in the Pseudomonas syringae species complex.</title>
        <authorList>
            <person name="Dillon M."/>
            <person name="Thakur S."/>
            <person name="Almeida R.N.D."/>
            <person name="Weir B.S."/>
            <person name="Guttman D.S."/>
        </authorList>
    </citation>
    <scope>NUCLEOTIDE SEQUENCE [LARGE SCALE GENOMIC DNA]</scope>
    <source>
        <strain evidence="1 2">ICMP 3353</strain>
    </source>
</reference>
<evidence type="ECO:0000313" key="1">
    <source>
        <dbReference type="EMBL" id="RMQ43287.1"/>
    </source>
</evidence>
<organism evidence="1 2">
    <name type="scientific">Pseudomonas cichorii</name>
    <dbReference type="NCBI Taxonomy" id="36746"/>
    <lineage>
        <taxon>Bacteria</taxon>
        <taxon>Pseudomonadati</taxon>
        <taxon>Pseudomonadota</taxon>
        <taxon>Gammaproteobacteria</taxon>
        <taxon>Pseudomonadales</taxon>
        <taxon>Pseudomonadaceae</taxon>
        <taxon>Pseudomonas</taxon>
    </lineage>
</organism>
<proteinExistence type="predicted"/>
<dbReference type="Pfam" id="PF03692">
    <property type="entry name" value="CxxCxxCC"/>
    <property type="match status" value="1"/>
</dbReference>
<dbReference type="EMBL" id="RBRE01000069">
    <property type="protein sequence ID" value="RMQ43287.1"/>
    <property type="molecule type" value="Genomic_DNA"/>
</dbReference>
<evidence type="ECO:0000313" key="2">
    <source>
        <dbReference type="Proteomes" id="UP000277236"/>
    </source>
</evidence>
<dbReference type="Proteomes" id="UP000277236">
    <property type="component" value="Unassembled WGS sequence"/>
</dbReference>
<gene>
    <name evidence="1" type="ORF">ALQ04_01163</name>
</gene>
<dbReference type="AlphaFoldDB" id="A0A3M4LP71"/>
<sequence length="248" mass="27460">MQSSVIRYNCVGCGVCCKGRLVPLTLVEAEQWLARGHDVAVVLEAFNELTWPLDSRQYAHSAGRSVAVNSAEGSMRVIAVLVGNALEQCPNLRADNLCGIYEERPLVCRIYPMEINPFIEVSQDNKICPPESWGSGEILCTDGVANPELQALVNQSPQADVRDAAAKIALCAQLGIKVASWKENAFAVYFPQRLQLIEAIRDSKTEVIEGWADGWKVRVDDLQLSEQLAVHNIHLADRETADYIFHKL</sequence>
<dbReference type="RefSeq" id="WP_122317235.1">
    <property type="nucleotide sequence ID" value="NZ_RBRE01000069.1"/>
</dbReference>
<accession>A0A3M4LP71</accession>
<dbReference type="InterPro" id="IPR005358">
    <property type="entry name" value="Puta_zinc/iron-chelating_dom"/>
</dbReference>
<comment type="caution">
    <text evidence="1">The sequence shown here is derived from an EMBL/GenBank/DDBJ whole genome shotgun (WGS) entry which is preliminary data.</text>
</comment>